<accession>A0A6A5ADP4</accession>
<dbReference type="Proteomes" id="UP000469452">
    <property type="component" value="Unassembled WGS sequence"/>
</dbReference>
<evidence type="ECO:0000313" key="1">
    <source>
        <dbReference type="EMBL" id="KAF0750330.1"/>
    </source>
</evidence>
<comment type="caution">
    <text evidence="1">The sequence shown here is derived from an EMBL/GenBank/DDBJ whole genome shotgun (WGS) entry which is preliminary data.</text>
</comment>
<sequence length="138" mass="15476">NSHRLARGGVIGWNVGALFRVALFDQTELAGVPVQLNKETSRGEVDDKALIAGIHFKDELWRGYLGEDGGWHAREATDTKNCCEPAQVTSRAETDQAWVPNRERARWTDARAHVPEASEDFLELVSWGFDLGYHRVDS</sequence>
<name>A0A6A5ADP4_APHAT</name>
<protein>
    <submittedName>
        <fullName evidence="1">Uncharacterized protein</fullName>
    </submittedName>
</protein>
<proteinExistence type="predicted"/>
<feature type="non-terminal residue" evidence="1">
    <location>
        <position position="1"/>
    </location>
</feature>
<reference evidence="1 2" key="1">
    <citation type="submission" date="2019-06" db="EMBL/GenBank/DDBJ databases">
        <title>Genomics analysis of Aphanomyces spp. identifies a new class of oomycete effector associated with host adaptation.</title>
        <authorList>
            <person name="Gaulin E."/>
        </authorList>
    </citation>
    <scope>NUCLEOTIDE SEQUENCE [LARGE SCALE GENOMIC DNA]</scope>
    <source>
        <strain evidence="1 2">E</strain>
    </source>
</reference>
<gene>
    <name evidence="1" type="ORF">AaE_006751</name>
</gene>
<dbReference type="EMBL" id="VJMI01012368">
    <property type="protein sequence ID" value="KAF0750330.1"/>
    <property type="molecule type" value="Genomic_DNA"/>
</dbReference>
<evidence type="ECO:0000313" key="2">
    <source>
        <dbReference type="Proteomes" id="UP000469452"/>
    </source>
</evidence>
<dbReference type="AlphaFoldDB" id="A0A6A5ADP4"/>
<organism evidence="1 2">
    <name type="scientific">Aphanomyces astaci</name>
    <name type="common">Crayfish plague agent</name>
    <dbReference type="NCBI Taxonomy" id="112090"/>
    <lineage>
        <taxon>Eukaryota</taxon>
        <taxon>Sar</taxon>
        <taxon>Stramenopiles</taxon>
        <taxon>Oomycota</taxon>
        <taxon>Saprolegniomycetes</taxon>
        <taxon>Saprolegniales</taxon>
        <taxon>Verrucalvaceae</taxon>
        <taxon>Aphanomyces</taxon>
    </lineage>
</organism>